<name>A0A382IJV9_9ZZZZ</name>
<evidence type="ECO:0000313" key="1">
    <source>
        <dbReference type="EMBL" id="SVB99615.1"/>
    </source>
</evidence>
<dbReference type="AlphaFoldDB" id="A0A382IJV9"/>
<organism evidence="1">
    <name type="scientific">marine metagenome</name>
    <dbReference type="NCBI Taxonomy" id="408172"/>
    <lineage>
        <taxon>unclassified sequences</taxon>
        <taxon>metagenomes</taxon>
        <taxon>ecological metagenomes</taxon>
    </lineage>
</organism>
<protein>
    <submittedName>
        <fullName evidence="1">Uncharacterized protein</fullName>
    </submittedName>
</protein>
<reference evidence="1" key="1">
    <citation type="submission" date="2018-05" db="EMBL/GenBank/DDBJ databases">
        <authorList>
            <person name="Lanie J.A."/>
            <person name="Ng W.-L."/>
            <person name="Kazmierczak K.M."/>
            <person name="Andrzejewski T.M."/>
            <person name="Davidsen T.M."/>
            <person name="Wayne K.J."/>
            <person name="Tettelin H."/>
            <person name="Glass J.I."/>
            <person name="Rusch D."/>
            <person name="Podicherti R."/>
            <person name="Tsui H.-C.T."/>
            <person name="Winkler M.E."/>
        </authorList>
    </citation>
    <scope>NUCLEOTIDE SEQUENCE</scope>
</reference>
<proteinExistence type="predicted"/>
<gene>
    <name evidence="1" type="ORF">METZ01_LOCUS252469</name>
</gene>
<sequence length="96" mass="11092">MYLYIINVNNGQKLSLSYIESSILYIESVNITYQYDQTMITSAIYAIQYDKNAKNTFRHGNCDNQCEINNETFKTKGVNHVINKMEPKCKLALSPK</sequence>
<accession>A0A382IJV9</accession>
<dbReference type="EMBL" id="UINC01067698">
    <property type="protein sequence ID" value="SVB99615.1"/>
    <property type="molecule type" value="Genomic_DNA"/>
</dbReference>